<dbReference type="Proteomes" id="UP000663852">
    <property type="component" value="Unassembled WGS sequence"/>
</dbReference>
<feature type="compositionally biased region" description="Polar residues" evidence="1">
    <location>
        <begin position="78"/>
        <end position="88"/>
    </location>
</feature>
<dbReference type="AlphaFoldDB" id="A0A816FIF0"/>
<feature type="region of interest" description="Disordered" evidence="1">
    <location>
        <begin position="1"/>
        <end position="185"/>
    </location>
</feature>
<organism evidence="3 4">
    <name type="scientific">Adineta ricciae</name>
    <name type="common">Rotifer</name>
    <dbReference type="NCBI Taxonomy" id="249248"/>
    <lineage>
        <taxon>Eukaryota</taxon>
        <taxon>Metazoa</taxon>
        <taxon>Spiralia</taxon>
        <taxon>Gnathifera</taxon>
        <taxon>Rotifera</taxon>
        <taxon>Eurotatoria</taxon>
        <taxon>Bdelloidea</taxon>
        <taxon>Adinetida</taxon>
        <taxon>Adinetidae</taxon>
        <taxon>Adineta</taxon>
    </lineage>
</organism>
<protein>
    <submittedName>
        <fullName evidence="3">Uncharacterized protein</fullName>
    </submittedName>
</protein>
<feature type="compositionally biased region" description="Basic and acidic residues" evidence="1">
    <location>
        <begin position="132"/>
        <end position="163"/>
    </location>
</feature>
<feature type="compositionally biased region" description="Basic residues" evidence="1">
    <location>
        <begin position="11"/>
        <end position="30"/>
    </location>
</feature>
<dbReference type="Proteomes" id="UP000663828">
    <property type="component" value="Unassembled WGS sequence"/>
</dbReference>
<accession>A0A816FIF0</accession>
<feature type="compositionally biased region" description="Basic and acidic residues" evidence="1">
    <location>
        <begin position="95"/>
        <end position="108"/>
    </location>
</feature>
<evidence type="ECO:0000313" key="4">
    <source>
        <dbReference type="Proteomes" id="UP000663828"/>
    </source>
</evidence>
<sequence length="185" mass="20662">MSSPDTNASKKEHKNKTVTHKQSPIRHKSHAASEKSPEDMGNTDKQKKVADNVRSRRKSIPDHSATQIKVKNLGKLQKSMTVDNSNVQVKKATSRKVDSQSPERKPTIDHLNVQGKPTTQKATGNHSPTRKLVRENSKSRQKPHSDEIPMKKKQVNKVEHIENIKSVAEASEESIHDSDDGPDDS</sequence>
<dbReference type="EMBL" id="CAJNOJ010000225">
    <property type="protein sequence ID" value="CAF1310738.1"/>
    <property type="molecule type" value="Genomic_DNA"/>
</dbReference>
<evidence type="ECO:0000256" key="1">
    <source>
        <dbReference type="SAM" id="MobiDB-lite"/>
    </source>
</evidence>
<evidence type="ECO:0000313" key="3">
    <source>
        <dbReference type="EMBL" id="CAF1661833.1"/>
    </source>
</evidence>
<name>A0A816FIF0_ADIRI</name>
<keyword evidence="4" id="KW-1185">Reference proteome</keyword>
<reference evidence="3" key="1">
    <citation type="submission" date="2021-02" db="EMBL/GenBank/DDBJ databases">
        <authorList>
            <person name="Nowell W R."/>
        </authorList>
    </citation>
    <scope>NUCLEOTIDE SEQUENCE</scope>
</reference>
<dbReference type="EMBL" id="CAJNOR010011510">
    <property type="protein sequence ID" value="CAF1661833.1"/>
    <property type="molecule type" value="Genomic_DNA"/>
</dbReference>
<comment type="caution">
    <text evidence="3">The sequence shown here is derived from an EMBL/GenBank/DDBJ whole genome shotgun (WGS) entry which is preliminary data.</text>
</comment>
<proteinExistence type="predicted"/>
<feature type="compositionally biased region" description="Basic and acidic residues" evidence="1">
    <location>
        <begin position="31"/>
        <end position="54"/>
    </location>
</feature>
<feature type="compositionally biased region" description="Polar residues" evidence="1">
    <location>
        <begin position="115"/>
        <end position="127"/>
    </location>
</feature>
<evidence type="ECO:0000313" key="2">
    <source>
        <dbReference type="EMBL" id="CAF1310738.1"/>
    </source>
</evidence>
<gene>
    <name evidence="2" type="ORF">EDS130_LOCUS31127</name>
    <name evidence="3" type="ORF">XAT740_LOCUS57025</name>
</gene>